<reference evidence="1 2" key="1">
    <citation type="submission" date="2015-07" db="EMBL/GenBank/DDBJ databases">
        <title>The genome of Melipona quadrifasciata.</title>
        <authorList>
            <person name="Pan H."/>
            <person name="Kapheim K."/>
        </authorList>
    </citation>
    <scope>NUCLEOTIDE SEQUENCE [LARGE SCALE GENOMIC DNA]</scope>
    <source>
        <strain evidence="1">0111107301</strain>
        <tissue evidence="1">Whole body</tissue>
    </source>
</reference>
<dbReference type="EMBL" id="KQ435710">
    <property type="protein sequence ID" value="KOX79714.1"/>
    <property type="molecule type" value="Genomic_DNA"/>
</dbReference>
<gene>
    <name evidence="1" type="ORF">WN51_11324</name>
</gene>
<protein>
    <submittedName>
        <fullName evidence="1">Uncharacterized protein</fullName>
    </submittedName>
</protein>
<accession>A0A0N0BK03</accession>
<keyword evidence="2" id="KW-1185">Reference proteome</keyword>
<dbReference type="AlphaFoldDB" id="A0A0N0BK03"/>
<dbReference type="Proteomes" id="UP000053105">
    <property type="component" value="Unassembled WGS sequence"/>
</dbReference>
<evidence type="ECO:0000313" key="1">
    <source>
        <dbReference type="EMBL" id="KOX79714.1"/>
    </source>
</evidence>
<evidence type="ECO:0000313" key="2">
    <source>
        <dbReference type="Proteomes" id="UP000053105"/>
    </source>
</evidence>
<name>A0A0N0BK03_9HYME</name>
<sequence>MATSTDSQSPLVPRAFHISHNLAPSTYNEDVTLLITCNDPYLGLFPDPRTLTFLPHCKLLSPVSQDTS</sequence>
<proteinExistence type="predicted"/>
<organism evidence="1 2">
    <name type="scientific">Melipona quadrifasciata</name>
    <dbReference type="NCBI Taxonomy" id="166423"/>
    <lineage>
        <taxon>Eukaryota</taxon>
        <taxon>Metazoa</taxon>
        <taxon>Ecdysozoa</taxon>
        <taxon>Arthropoda</taxon>
        <taxon>Hexapoda</taxon>
        <taxon>Insecta</taxon>
        <taxon>Pterygota</taxon>
        <taxon>Neoptera</taxon>
        <taxon>Endopterygota</taxon>
        <taxon>Hymenoptera</taxon>
        <taxon>Apocrita</taxon>
        <taxon>Aculeata</taxon>
        <taxon>Apoidea</taxon>
        <taxon>Anthophila</taxon>
        <taxon>Apidae</taxon>
        <taxon>Melipona</taxon>
    </lineage>
</organism>